<dbReference type="EMBL" id="MVGT01002634">
    <property type="protein sequence ID" value="OVA07090.1"/>
    <property type="molecule type" value="Genomic_DNA"/>
</dbReference>
<dbReference type="Proteomes" id="UP000195402">
    <property type="component" value="Unassembled WGS sequence"/>
</dbReference>
<dbReference type="InterPro" id="IPR013187">
    <property type="entry name" value="F-box-assoc_dom_typ3"/>
</dbReference>
<evidence type="ECO:0000313" key="3">
    <source>
        <dbReference type="Proteomes" id="UP000195402"/>
    </source>
</evidence>
<organism evidence="2 3">
    <name type="scientific">Macleaya cordata</name>
    <name type="common">Five-seeded plume-poppy</name>
    <name type="synonym">Bocconia cordata</name>
    <dbReference type="NCBI Taxonomy" id="56857"/>
    <lineage>
        <taxon>Eukaryota</taxon>
        <taxon>Viridiplantae</taxon>
        <taxon>Streptophyta</taxon>
        <taxon>Embryophyta</taxon>
        <taxon>Tracheophyta</taxon>
        <taxon>Spermatophyta</taxon>
        <taxon>Magnoliopsida</taxon>
        <taxon>Ranunculales</taxon>
        <taxon>Papaveraceae</taxon>
        <taxon>Papaveroideae</taxon>
        <taxon>Macleaya</taxon>
    </lineage>
</organism>
<dbReference type="OrthoDB" id="687122at2759"/>
<gene>
    <name evidence="2" type="ORF">BVC80_1289g1</name>
</gene>
<accession>A0A200Q9G2</accession>
<dbReference type="AlphaFoldDB" id="A0A200Q9G2"/>
<feature type="domain" description="F-box associated beta-propeller type 3" evidence="1">
    <location>
        <begin position="13"/>
        <end position="217"/>
    </location>
</feature>
<dbReference type="Pfam" id="PF08268">
    <property type="entry name" value="FBA_3"/>
    <property type="match status" value="1"/>
</dbReference>
<dbReference type="InterPro" id="IPR017451">
    <property type="entry name" value="F-box-assoc_interact_dom"/>
</dbReference>
<evidence type="ECO:0000313" key="2">
    <source>
        <dbReference type="EMBL" id="OVA07090.1"/>
    </source>
</evidence>
<comment type="caution">
    <text evidence="2">The sequence shown here is derived from an EMBL/GenBank/DDBJ whole genome shotgun (WGS) entry which is preliminary data.</text>
</comment>
<evidence type="ECO:0000259" key="1">
    <source>
        <dbReference type="Pfam" id="PF08268"/>
    </source>
</evidence>
<reference evidence="2 3" key="1">
    <citation type="journal article" date="2017" name="Mol. Plant">
        <title>The Genome of Medicinal Plant Macleaya cordata Provides New Insights into Benzylisoquinoline Alkaloids Metabolism.</title>
        <authorList>
            <person name="Liu X."/>
            <person name="Liu Y."/>
            <person name="Huang P."/>
            <person name="Ma Y."/>
            <person name="Qing Z."/>
            <person name="Tang Q."/>
            <person name="Cao H."/>
            <person name="Cheng P."/>
            <person name="Zheng Y."/>
            <person name="Yuan Z."/>
            <person name="Zhou Y."/>
            <person name="Liu J."/>
            <person name="Tang Z."/>
            <person name="Zhuo Y."/>
            <person name="Zhang Y."/>
            <person name="Yu L."/>
            <person name="Huang J."/>
            <person name="Yang P."/>
            <person name="Peng Q."/>
            <person name="Zhang J."/>
            <person name="Jiang W."/>
            <person name="Zhang Z."/>
            <person name="Lin K."/>
            <person name="Ro D.K."/>
            <person name="Chen X."/>
            <person name="Xiong X."/>
            <person name="Shang Y."/>
            <person name="Huang S."/>
            <person name="Zeng J."/>
        </authorList>
    </citation>
    <scope>NUCLEOTIDE SEQUENCE [LARGE SCALE GENOMIC DNA]</scope>
    <source>
        <strain evidence="3">cv. BLH2017</strain>
        <tissue evidence="2">Root</tissue>
    </source>
</reference>
<keyword evidence="3" id="KW-1185">Reference proteome</keyword>
<name>A0A200Q9G2_MACCD</name>
<dbReference type="OMA" id="CWNTESC"/>
<sequence length="227" mass="26458">MKTGGVKLRKLLTVSNNCLTNPVSYCNGLVCLSLVVSHRRLIKIVNPSRRQTLITYPPIKLVQSIKGHGFGFDSLTKEYKVVCIVKELECPLVYTLGTNSSWREITDPYPLSIPIRNRKYAKSAVSCNGALYWRCDNPLLMLSFDLHDEKFQYIEVPVECDWTEHIWVHYLEYKGYLCFARLEKFGSQNCKVHMHMLKDKIKQIWIKETFVVPFRCDHDTHIMCFCD</sequence>
<dbReference type="PANTHER" id="PTHR31111:SF138">
    <property type="entry name" value="F-BOX ASSOCIATED DOMAIN-CONTAINING PROTEIN"/>
    <property type="match status" value="1"/>
</dbReference>
<dbReference type="InParanoid" id="A0A200Q9G2"/>
<protein>
    <submittedName>
        <fullName evidence="2">F-box associated domain</fullName>
    </submittedName>
</protein>
<dbReference type="PANTHER" id="PTHR31111">
    <property type="entry name" value="BNAA05G37150D PROTEIN-RELATED"/>
    <property type="match status" value="1"/>
</dbReference>
<proteinExistence type="predicted"/>
<dbReference type="NCBIfam" id="TIGR01640">
    <property type="entry name" value="F_box_assoc_1"/>
    <property type="match status" value="1"/>
</dbReference>